<sequence length="123" mass="12139">MDLFESGSLGGARPEERASDAGVLLDAGRGECSGAYSDRDFHGLASAVCSGVGPAGSVAVTLPVTSIRSSPGAAEPQHFCAAGGVAYRWTASAEVVDPSGAIESLDVAYAGSPAAVGGVRKGR</sequence>
<organism evidence="2 3">
    <name type="scientific">Nocardia nova</name>
    <dbReference type="NCBI Taxonomy" id="37330"/>
    <lineage>
        <taxon>Bacteria</taxon>
        <taxon>Bacillati</taxon>
        <taxon>Actinomycetota</taxon>
        <taxon>Actinomycetes</taxon>
        <taxon>Mycobacteriales</taxon>
        <taxon>Nocardiaceae</taxon>
        <taxon>Nocardia</taxon>
    </lineage>
</organism>
<proteinExistence type="predicted"/>
<dbReference type="Proteomes" id="UP000241647">
    <property type="component" value="Unassembled WGS sequence"/>
</dbReference>
<accession>A0A2T2YPX2</accession>
<dbReference type="AlphaFoldDB" id="A0A2T2YPX2"/>
<protein>
    <submittedName>
        <fullName evidence="2">Uncharacterized protein</fullName>
    </submittedName>
</protein>
<feature type="region of interest" description="Disordered" evidence="1">
    <location>
        <begin position="1"/>
        <end position="21"/>
    </location>
</feature>
<comment type="caution">
    <text evidence="2">The sequence shown here is derived from an EMBL/GenBank/DDBJ whole genome shotgun (WGS) entry which is preliminary data.</text>
</comment>
<evidence type="ECO:0000313" key="2">
    <source>
        <dbReference type="EMBL" id="PSR57572.1"/>
    </source>
</evidence>
<evidence type="ECO:0000313" key="3">
    <source>
        <dbReference type="Proteomes" id="UP000241647"/>
    </source>
</evidence>
<dbReference type="EMBL" id="PYHS01000037">
    <property type="protein sequence ID" value="PSR57572.1"/>
    <property type="molecule type" value="Genomic_DNA"/>
</dbReference>
<name>A0A2T2YPX2_9NOCA</name>
<evidence type="ECO:0000256" key="1">
    <source>
        <dbReference type="SAM" id="MobiDB-lite"/>
    </source>
</evidence>
<gene>
    <name evidence="2" type="ORF">C8259_34390</name>
</gene>
<reference evidence="2 3" key="1">
    <citation type="submission" date="2018-02" db="EMBL/GenBank/DDBJ databases">
        <title>8 Nocardia nova and 1 Nocardia cyriacigeorgica strain used for evolution to TMP-SMX.</title>
        <authorList>
            <person name="Mehta H."/>
            <person name="Weng J."/>
            <person name="Shamoo Y."/>
        </authorList>
    </citation>
    <scope>NUCLEOTIDE SEQUENCE [LARGE SCALE GENOMIC DNA]</scope>
    <source>
        <strain evidence="2 3">ATCC 33727</strain>
    </source>
</reference>